<accession>M0QP59</accession>
<dbReference type="RefSeq" id="WP_007624471.1">
    <property type="nucleotide sequence ID" value="NZ_BANX01000035.1"/>
</dbReference>
<keyword evidence="2" id="KW-1185">Reference proteome</keyword>
<dbReference type="eggNOG" id="ENOG5033CY5">
    <property type="taxonomic scope" value="Bacteria"/>
</dbReference>
<reference evidence="1 2" key="1">
    <citation type="submission" date="2013-01" db="EMBL/GenBank/DDBJ databases">
        <title>Whole genome shotgun sequence of Gordonia soli NBRC 108243.</title>
        <authorList>
            <person name="Isaki-Nakamura S."/>
            <person name="Hosoyama A."/>
            <person name="Tsuchikane K."/>
            <person name="Ando Y."/>
            <person name="Baba S."/>
            <person name="Ohji S."/>
            <person name="Hamada M."/>
            <person name="Tamura T."/>
            <person name="Yamazoe A."/>
            <person name="Yamazaki S."/>
            <person name="Fujita N."/>
        </authorList>
    </citation>
    <scope>NUCLEOTIDE SEQUENCE [LARGE SCALE GENOMIC DNA]</scope>
    <source>
        <strain evidence="1 2">NBRC 108243</strain>
    </source>
</reference>
<dbReference type="OrthoDB" id="1395176at2"/>
<sequence>MANLDNPTKRKLEVLLGMSGGGVLDFPNATFKDFVVTAVGVDPYAGNYESKAKLLRRMWQELPDATIAKLNLELLDYWKDGKLTADESIGEAEQRVHDHLRSEFSAARESGVSVDTAFLNKNFGTVDLSALPSALTATDVVQARLAEIDRAMKADAPLSVIFLVGSTLEGLLAELAVAQAPTFATSGAAPRGRDQKVKPTQSWTLSELIAVAKDIGVLSTDVAEHADQVRRFRNYIHPRQQLRENFAPRIETARIAQQVLVGALKDLESLHSSKGEE</sequence>
<dbReference type="AlphaFoldDB" id="M0QP59"/>
<organism evidence="1 2">
    <name type="scientific">Gordonia soli NBRC 108243</name>
    <dbReference type="NCBI Taxonomy" id="1223545"/>
    <lineage>
        <taxon>Bacteria</taxon>
        <taxon>Bacillati</taxon>
        <taxon>Actinomycetota</taxon>
        <taxon>Actinomycetes</taxon>
        <taxon>Mycobacteriales</taxon>
        <taxon>Gordoniaceae</taxon>
        <taxon>Gordonia</taxon>
    </lineage>
</organism>
<dbReference type="EMBL" id="BANX01000035">
    <property type="protein sequence ID" value="GAC70430.1"/>
    <property type="molecule type" value="Genomic_DNA"/>
</dbReference>
<dbReference type="Proteomes" id="UP000011666">
    <property type="component" value="Unassembled WGS sequence"/>
</dbReference>
<name>M0QP59_9ACTN</name>
<gene>
    <name evidence="1" type="ORF">GS4_35_00060</name>
</gene>
<dbReference type="STRING" id="1223545.GS4_35_00060"/>
<protein>
    <submittedName>
        <fullName evidence="1">Uncharacterized protein</fullName>
    </submittedName>
</protein>
<evidence type="ECO:0000313" key="1">
    <source>
        <dbReference type="EMBL" id="GAC70430.1"/>
    </source>
</evidence>
<evidence type="ECO:0000313" key="2">
    <source>
        <dbReference type="Proteomes" id="UP000011666"/>
    </source>
</evidence>
<comment type="caution">
    <text evidence="1">The sequence shown here is derived from an EMBL/GenBank/DDBJ whole genome shotgun (WGS) entry which is preliminary data.</text>
</comment>
<proteinExistence type="predicted"/>